<comment type="caution">
    <text evidence="13">The sequence shown here is derived from an EMBL/GenBank/DDBJ whole genome shotgun (WGS) entry which is preliminary data.</text>
</comment>
<dbReference type="InterPro" id="IPR011989">
    <property type="entry name" value="ARM-like"/>
</dbReference>
<keyword evidence="8 10" id="KW-0968">Cytoplasmic vesicle</keyword>
<dbReference type="PROSITE" id="PS50180">
    <property type="entry name" value="GAE"/>
    <property type="match status" value="1"/>
</dbReference>
<evidence type="ECO:0000256" key="4">
    <source>
        <dbReference type="ARBA" id="ARBA00022448"/>
    </source>
</evidence>
<keyword evidence="4 10" id="KW-0813">Transport</keyword>
<evidence type="ECO:0000256" key="2">
    <source>
        <dbReference type="ARBA" id="ARBA00004555"/>
    </source>
</evidence>
<accession>A0AA40DGC0</accession>
<feature type="region of interest" description="Disordered" evidence="11">
    <location>
        <begin position="684"/>
        <end position="703"/>
    </location>
</feature>
<dbReference type="SUPFAM" id="SSF48371">
    <property type="entry name" value="ARM repeat"/>
    <property type="match status" value="1"/>
</dbReference>
<dbReference type="FunFam" id="1.25.10.10:FF:000030">
    <property type="entry name" value="AP-1 complex subunit gamma"/>
    <property type="match status" value="1"/>
</dbReference>
<reference evidence="13" key="1">
    <citation type="submission" date="2023-06" db="EMBL/GenBank/DDBJ databases">
        <title>Genome-scale phylogeny and comparative genomics of the fungal order Sordariales.</title>
        <authorList>
            <consortium name="Lawrence Berkeley National Laboratory"/>
            <person name="Hensen N."/>
            <person name="Bonometti L."/>
            <person name="Westerberg I."/>
            <person name="Brannstrom I.O."/>
            <person name="Guillou S."/>
            <person name="Cros-Aarteil S."/>
            <person name="Calhoun S."/>
            <person name="Haridas S."/>
            <person name="Kuo A."/>
            <person name="Mondo S."/>
            <person name="Pangilinan J."/>
            <person name="Riley R."/>
            <person name="Labutti K."/>
            <person name="Andreopoulos B."/>
            <person name="Lipzen A."/>
            <person name="Chen C."/>
            <person name="Yanf M."/>
            <person name="Daum C."/>
            <person name="Ng V."/>
            <person name="Clum A."/>
            <person name="Steindorff A."/>
            <person name="Ohm R."/>
            <person name="Martin F."/>
            <person name="Silar P."/>
            <person name="Natvig D."/>
            <person name="Lalanne C."/>
            <person name="Gautier V."/>
            <person name="Ament-Velasquez S.L."/>
            <person name="Kruys A."/>
            <person name="Hutchinson M.I."/>
            <person name="Powell A.J."/>
            <person name="Barry K."/>
            <person name="Miller A.N."/>
            <person name="Grigoriev I.V."/>
            <person name="Debuchy R."/>
            <person name="Gladieux P."/>
            <person name="Thoren M.H."/>
            <person name="Johannesson H."/>
        </authorList>
    </citation>
    <scope>NUCLEOTIDE SEQUENCE</scope>
    <source>
        <strain evidence="13">CBS 307.81</strain>
    </source>
</reference>
<evidence type="ECO:0000256" key="8">
    <source>
        <dbReference type="ARBA" id="ARBA00023329"/>
    </source>
</evidence>
<dbReference type="PIRSF" id="PIRSF037094">
    <property type="entry name" value="AP1_complex_gamma"/>
    <property type="match status" value="1"/>
</dbReference>
<dbReference type="GO" id="GO:0005829">
    <property type="term" value="C:cytosol"/>
    <property type="evidence" value="ECO:0007669"/>
    <property type="project" value="GOC"/>
</dbReference>
<dbReference type="GO" id="GO:0030121">
    <property type="term" value="C:AP-1 adaptor complex"/>
    <property type="evidence" value="ECO:0007669"/>
    <property type="project" value="InterPro"/>
</dbReference>
<comment type="similarity">
    <text evidence="3 10">Belongs to the adaptor complexes large subunit family.</text>
</comment>
<keyword evidence="7 10" id="KW-0472">Membrane</keyword>
<dbReference type="InterPro" id="IPR017107">
    <property type="entry name" value="AP1_complex_gsu"/>
</dbReference>
<evidence type="ECO:0000256" key="5">
    <source>
        <dbReference type="ARBA" id="ARBA00022927"/>
    </source>
</evidence>
<organism evidence="13 14">
    <name type="scientific">Cercophora samala</name>
    <dbReference type="NCBI Taxonomy" id="330535"/>
    <lineage>
        <taxon>Eukaryota</taxon>
        <taxon>Fungi</taxon>
        <taxon>Dikarya</taxon>
        <taxon>Ascomycota</taxon>
        <taxon>Pezizomycotina</taxon>
        <taxon>Sordariomycetes</taxon>
        <taxon>Sordariomycetidae</taxon>
        <taxon>Sordariales</taxon>
        <taxon>Lasiosphaeriaceae</taxon>
        <taxon>Cercophora</taxon>
    </lineage>
</organism>
<evidence type="ECO:0000256" key="3">
    <source>
        <dbReference type="ARBA" id="ARBA00006613"/>
    </source>
</evidence>
<feature type="domain" description="GAE" evidence="12">
    <location>
        <begin position="724"/>
        <end position="834"/>
    </location>
</feature>
<name>A0AA40DGC0_9PEZI</name>
<dbReference type="EMBL" id="JAULSY010000003">
    <property type="protein sequence ID" value="KAK0674079.1"/>
    <property type="molecule type" value="Genomic_DNA"/>
</dbReference>
<dbReference type="InterPro" id="IPR008152">
    <property type="entry name" value="Clathrin_a/b/g-adaptin_app_Ig"/>
</dbReference>
<dbReference type="Gene3D" id="2.60.40.1230">
    <property type="match status" value="1"/>
</dbReference>
<protein>
    <recommendedName>
        <fullName evidence="10">AP-1 complex subunit gamma</fullName>
    </recommendedName>
</protein>
<evidence type="ECO:0000256" key="9">
    <source>
        <dbReference type="ARBA" id="ARBA00062546"/>
    </source>
</evidence>
<dbReference type="GO" id="GO:0016192">
    <property type="term" value="P:vesicle-mediated transport"/>
    <property type="evidence" value="ECO:0007669"/>
    <property type="project" value="InterPro"/>
</dbReference>
<keyword evidence="5 10" id="KW-0653">Protein transport</keyword>
<feature type="region of interest" description="Disordered" evidence="11">
    <location>
        <begin position="590"/>
        <end position="626"/>
    </location>
</feature>
<dbReference type="Pfam" id="PF02883">
    <property type="entry name" value="Alpha_adaptinC2"/>
    <property type="match status" value="1"/>
</dbReference>
<dbReference type="InterPro" id="IPR002553">
    <property type="entry name" value="Clathrin/coatomer_adapt-like_N"/>
</dbReference>
<proteinExistence type="inferred from homology"/>
<evidence type="ECO:0000256" key="11">
    <source>
        <dbReference type="SAM" id="MobiDB-lite"/>
    </source>
</evidence>
<dbReference type="PANTHER" id="PTHR22780">
    <property type="entry name" value="ADAPTIN, ALPHA/GAMMA/EPSILON"/>
    <property type="match status" value="1"/>
</dbReference>
<dbReference type="InterPro" id="IPR050840">
    <property type="entry name" value="Adaptor_Complx_Large_Subunit"/>
</dbReference>
<evidence type="ECO:0000256" key="10">
    <source>
        <dbReference type="PIRNR" id="PIRNR037094"/>
    </source>
</evidence>
<evidence type="ECO:0000313" key="14">
    <source>
        <dbReference type="Proteomes" id="UP001174997"/>
    </source>
</evidence>
<feature type="compositionally biased region" description="Basic and acidic residues" evidence="11">
    <location>
        <begin position="607"/>
        <end position="626"/>
    </location>
</feature>
<evidence type="ECO:0000256" key="1">
    <source>
        <dbReference type="ARBA" id="ARBA00004156"/>
    </source>
</evidence>
<dbReference type="SUPFAM" id="SSF49348">
    <property type="entry name" value="Clathrin adaptor appendage domain"/>
    <property type="match status" value="1"/>
</dbReference>
<dbReference type="InterPro" id="IPR016024">
    <property type="entry name" value="ARM-type_fold"/>
</dbReference>
<evidence type="ECO:0000256" key="7">
    <source>
        <dbReference type="ARBA" id="ARBA00023136"/>
    </source>
</evidence>
<evidence type="ECO:0000313" key="13">
    <source>
        <dbReference type="EMBL" id="KAK0674079.1"/>
    </source>
</evidence>
<dbReference type="Pfam" id="PF01602">
    <property type="entry name" value="Adaptin_N"/>
    <property type="match status" value="1"/>
</dbReference>
<dbReference type="InterPro" id="IPR013041">
    <property type="entry name" value="Clathrin_app_Ig-like_sf"/>
</dbReference>
<dbReference type="InterPro" id="IPR008153">
    <property type="entry name" value="GAE_dom"/>
</dbReference>
<dbReference type="AlphaFoldDB" id="A0AA40DGC0"/>
<dbReference type="Proteomes" id="UP001174997">
    <property type="component" value="Unassembled WGS sequence"/>
</dbReference>
<comment type="subcellular location">
    <subcellularLocation>
        <location evidence="1">Cytoplasmic vesicle membrane</location>
    </subcellularLocation>
    <subcellularLocation>
        <location evidence="2">Golgi apparatus</location>
    </subcellularLocation>
</comment>
<evidence type="ECO:0000256" key="6">
    <source>
        <dbReference type="ARBA" id="ARBA00023034"/>
    </source>
</evidence>
<gene>
    <name evidence="13" type="ORF">QBC41DRAFT_310307</name>
</gene>
<dbReference type="Gene3D" id="1.25.10.10">
    <property type="entry name" value="Leucine-rich Repeat Variant"/>
    <property type="match status" value="1"/>
</dbReference>
<keyword evidence="6 10" id="KW-0333">Golgi apparatus</keyword>
<comment type="subunit">
    <text evidence="9">Adaptor protein complex 1 (AP-1) is a heterotetramer composed of two large adaptins (gamma-type subunit APL4 and beta-type subunit APL2), a medium adaptin (mu-type subunit APM1) and a small adaptin (sigma-type subunit APS1). AP-1 interacts with clathrin.</text>
</comment>
<evidence type="ECO:0000259" key="12">
    <source>
        <dbReference type="PROSITE" id="PS50180"/>
    </source>
</evidence>
<keyword evidence="14" id="KW-1185">Reference proteome</keyword>
<dbReference type="SMART" id="SM00809">
    <property type="entry name" value="Alpha_adaptinC2"/>
    <property type="match status" value="1"/>
</dbReference>
<feature type="compositionally biased region" description="Pro residues" evidence="11">
    <location>
        <begin position="690"/>
        <end position="703"/>
    </location>
</feature>
<dbReference type="GO" id="GO:0016482">
    <property type="term" value="P:cytosolic transport"/>
    <property type="evidence" value="ECO:0007669"/>
    <property type="project" value="UniProtKB-ARBA"/>
</dbReference>
<dbReference type="GO" id="GO:0006886">
    <property type="term" value="P:intracellular protein transport"/>
    <property type="evidence" value="ECO:0007669"/>
    <property type="project" value="UniProtKB-UniRule"/>
</dbReference>
<sequence length="835" mass="91310">MSSLKQFIRNVRAAKTIADERAVIQKESASIRASFREESADHGVRRNNVAKLLYLFTLGERTHFGQIECLKLLASPRFADKRLGHLATSLLLDENQEVLTLVTNSLQNDLQHSNQYVVGLALCTLGNIASVEMSRDLFSQIENLISTANPYIRRKAALCAMRICRKVPDLQEHFVEKASQLLSDRNHGVLLCGLTLVNSLCEADEAEGGEEGIVDKFKQFVPALVRILKGLASSGYAPEHDVTGITDPFLQVKLLRLLRVLARNDAQVTEQINDILAQVATNTDSSKNVGNSILYEAVRTILDIEADSGLRVLGVNILGKFLTNKDNNIRYVSLNTLVKVVAIDTNAVQRHRNTILECLRDPDISIRRRALDLSFTLINESNVRVLIRELLAFLEVADNEFKPTMTTQIGVAADRYAPNKRWHFDTMLRVLSLAGNYVKEPILSSFVRLIATTPELQTYAVQKLYTNLKKDITQESLTQAGAWCIGEYGDALLRGGQYEEEELVKEVKEHEIIDLFSTILNSSYGTQVTTEYVITALVKLTTRFSEPAQIERVRRLLQNHQTSLDVEVQQRAVEFSNLFSYDDIRRGVLEKMPPPQIKESSRVLGEAAKKTKKTDNRKSKSLKPKEEDLLFDLMGDSGPSAPSPVNGTQNADLLADILGGASAPAPTSSSPAPAQSNVASIMDLFSQGPTPTPSPGPAAAAPPPSAALFSMDVAPAPQAAAAPAAPVGHPCYDNNGLNVTIQTQRNAEGTIQAIARFKNTSGGPLSNVGLQAAVPKSQKLQLLSISSTDVGHGAEATQMMRVAGCKGPLRLRLKIGYTHPAAGQVMDVVAWQEPA</sequence>